<dbReference type="EMBL" id="CP038015">
    <property type="protein sequence ID" value="QBP42342.1"/>
    <property type="molecule type" value="Genomic_DNA"/>
</dbReference>
<dbReference type="OrthoDB" id="2436717at2"/>
<dbReference type="RefSeq" id="WP_134210893.1">
    <property type="nucleotide sequence ID" value="NZ_CP038015.1"/>
</dbReference>
<feature type="transmembrane region" description="Helical" evidence="1">
    <location>
        <begin position="6"/>
        <end position="30"/>
    </location>
</feature>
<keyword evidence="1" id="KW-1133">Transmembrane helix</keyword>
<evidence type="ECO:0000313" key="2">
    <source>
        <dbReference type="EMBL" id="QBP42342.1"/>
    </source>
</evidence>
<gene>
    <name evidence="2" type="ORF">E2636_14795</name>
</gene>
<name>A0A4P7A0M3_9BACL</name>
<dbReference type="KEGG" id="panc:E2636_14795"/>
<keyword evidence="1" id="KW-0472">Membrane</keyword>
<feature type="transmembrane region" description="Helical" evidence="1">
    <location>
        <begin position="121"/>
        <end position="141"/>
    </location>
</feature>
<sequence>MYDLYVFIIFIHVLSAVVSIGPLFVLFAVLKKMREADLVMEKAYIAIFRYVVRLIKHAGHVLVGSGILLVYLGPWSWNTPWIVATIGLMVLSIFFLARGFSGTLKKFSDPKVERLPLLSTLNKATWIYITILVLMLALMVIKPTLW</sequence>
<proteinExistence type="predicted"/>
<reference evidence="2 3" key="1">
    <citation type="submission" date="2019-03" db="EMBL/GenBank/DDBJ databases">
        <title>Complete genome sequence of Paenisporosarcina antarctica CGMCC 1.6503T.</title>
        <authorList>
            <person name="Rong J.-C."/>
            <person name="Chi N.-Y."/>
            <person name="Zhang Q.-F."/>
        </authorList>
    </citation>
    <scope>NUCLEOTIDE SEQUENCE [LARGE SCALE GENOMIC DNA]</scope>
    <source>
        <strain evidence="2 3">CGMCC 1.6503</strain>
    </source>
</reference>
<keyword evidence="3" id="KW-1185">Reference proteome</keyword>
<organism evidence="2 3">
    <name type="scientific">Paenisporosarcina antarctica</name>
    <dbReference type="NCBI Taxonomy" id="417367"/>
    <lineage>
        <taxon>Bacteria</taxon>
        <taxon>Bacillati</taxon>
        <taxon>Bacillota</taxon>
        <taxon>Bacilli</taxon>
        <taxon>Bacillales</taxon>
        <taxon>Caryophanaceae</taxon>
        <taxon>Paenisporosarcina</taxon>
    </lineage>
</organism>
<dbReference type="InterPro" id="IPR018729">
    <property type="entry name" value="DUF2269_transmembrane"/>
</dbReference>
<evidence type="ECO:0000256" key="1">
    <source>
        <dbReference type="SAM" id="Phobius"/>
    </source>
</evidence>
<dbReference type="Proteomes" id="UP000294292">
    <property type="component" value="Chromosome"/>
</dbReference>
<accession>A0A4P7A0M3</accession>
<evidence type="ECO:0000313" key="3">
    <source>
        <dbReference type="Proteomes" id="UP000294292"/>
    </source>
</evidence>
<feature type="transmembrane region" description="Helical" evidence="1">
    <location>
        <begin position="79"/>
        <end position="100"/>
    </location>
</feature>
<protein>
    <submittedName>
        <fullName evidence="2">DUF2269 family protein</fullName>
    </submittedName>
</protein>
<keyword evidence="1" id="KW-0812">Transmembrane</keyword>
<dbReference type="Pfam" id="PF10027">
    <property type="entry name" value="DUF2269"/>
    <property type="match status" value="1"/>
</dbReference>
<dbReference type="AlphaFoldDB" id="A0A4P7A0M3"/>
<feature type="transmembrane region" description="Helical" evidence="1">
    <location>
        <begin position="50"/>
        <end position="73"/>
    </location>
</feature>